<dbReference type="OrthoDB" id="5288100at2"/>
<dbReference type="SUPFAM" id="SSF48173">
    <property type="entry name" value="Cryptochrome/photolyase FAD-binding domain"/>
    <property type="match status" value="1"/>
</dbReference>
<dbReference type="Proteomes" id="UP000054396">
    <property type="component" value="Unassembled WGS sequence"/>
</dbReference>
<name>A0A0W7WJ62_9RHOB</name>
<gene>
    <name evidence="1" type="ORF">AVJ23_11900</name>
</gene>
<reference evidence="1 2" key="1">
    <citation type="submission" date="2015-12" db="EMBL/GenBank/DDBJ databases">
        <authorList>
            <person name="Shamseldin A."/>
            <person name="Moawad H."/>
            <person name="Abd El-Rahim W.M."/>
            <person name="Sadowsky M.J."/>
        </authorList>
    </citation>
    <scope>NUCLEOTIDE SEQUENCE [LARGE SCALE GENOMIC DNA]</scope>
    <source>
        <strain evidence="1 2">SJ5A-1</strain>
    </source>
</reference>
<dbReference type="Gene3D" id="1.10.10.1710">
    <property type="entry name" value="Deoxyribodipyrimidine photolyase-related"/>
    <property type="match status" value="1"/>
</dbReference>
<dbReference type="Gene3D" id="1.25.40.80">
    <property type="match status" value="1"/>
</dbReference>
<comment type="caution">
    <text evidence="1">The sequence shown here is derived from an EMBL/GenBank/DDBJ whole genome shotgun (WGS) entry which is preliminary data.</text>
</comment>
<dbReference type="AlphaFoldDB" id="A0A0W7WJ62"/>
<dbReference type="InterPro" id="IPR052551">
    <property type="entry name" value="UV-DNA_repair_photolyase"/>
</dbReference>
<dbReference type="PANTHER" id="PTHR38657:SF1">
    <property type="entry name" value="SLR1343 PROTEIN"/>
    <property type="match status" value="1"/>
</dbReference>
<dbReference type="Pfam" id="PF04244">
    <property type="entry name" value="DPRP"/>
    <property type="match status" value="1"/>
</dbReference>
<organism evidence="1 2">
    <name type="scientific">Pseudoponticoccus marisrubri</name>
    <dbReference type="NCBI Taxonomy" id="1685382"/>
    <lineage>
        <taxon>Bacteria</taxon>
        <taxon>Pseudomonadati</taxon>
        <taxon>Pseudomonadota</taxon>
        <taxon>Alphaproteobacteria</taxon>
        <taxon>Rhodobacterales</taxon>
        <taxon>Roseobacteraceae</taxon>
        <taxon>Pseudoponticoccus</taxon>
    </lineage>
</organism>
<evidence type="ECO:0000313" key="1">
    <source>
        <dbReference type="EMBL" id="KUF10575.1"/>
    </source>
</evidence>
<dbReference type="GO" id="GO:0016829">
    <property type="term" value="F:lyase activity"/>
    <property type="evidence" value="ECO:0007669"/>
    <property type="project" value="UniProtKB-KW"/>
</dbReference>
<sequence>MVSRLVLVLGDQLSEGIAALKQADRAHDIVVMAEVADETSYVQHHPKKIALILAAMRKFSQHLQEDGWDVRYSQLDDTENTGSIPGELLRRADETGASEVIATEPGEWRLIEALQDMPLKLHMVEDDRFVASHDMFERWAKGRKSLRMEYFYREMRKRTGLLMDGEEPEGGKWNFDHDNRKPAPDEIDFGGPMQFTPDAVTEEVLDLVEARFGNSFGQLRPFHFATEPGQARRALTHFVKHALPEFGDYQDAMLDDNRFLYHSLLSAYMHIGLLDPLEVCQAVEEAYKNGDVPINAAEGFIRQIIGWREYVRGIYFREGPDYPRRNKLNQQRKLPPLYWGAETRMRCVGQAVRQTEEEAYAHHIQRLMVTGNFALLAGIDPFEVHEWYLRVYIDAFEWVEAPNTVGMSQFADGGIIASKPYISSGNYIHKMSDHCGQCHYRVKDKTGAQACPFNLLYWHFLDRHRERFSGNPRMGQMYATWDRMSEEKRRTVLSEAEDFLERMSAGETV</sequence>
<proteinExistence type="predicted"/>
<accession>A0A0W7WJ62</accession>
<dbReference type="STRING" id="1685382.AVJ23_11900"/>
<dbReference type="InterPro" id="IPR036134">
    <property type="entry name" value="Crypto/Photolyase_FAD-like_sf"/>
</dbReference>
<dbReference type="InterPro" id="IPR007357">
    <property type="entry name" value="PhrB-like"/>
</dbReference>
<keyword evidence="2" id="KW-1185">Reference proteome</keyword>
<dbReference type="InterPro" id="IPR014729">
    <property type="entry name" value="Rossmann-like_a/b/a_fold"/>
</dbReference>
<dbReference type="PANTHER" id="PTHR38657">
    <property type="entry name" value="SLR1343 PROTEIN"/>
    <property type="match status" value="1"/>
</dbReference>
<evidence type="ECO:0000313" key="2">
    <source>
        <dbReference type="Proteomes" id="UP000054396"/>
    </source>
</evidence>
<dbReference type="Gene3D" id="3.40.50.620">
    <property type="entry name" value="HUPs"/>
    <property type="match status" value="1"/>
</dbReference>
<keyword evidence="1" id="KW-0456">Lyase</keyword>
<dbReference type="Gene3D" id="1.10.579.10">
    <property type="entry name" value="DNA Cyclobutane Dipyrimidine Photolyase, subunit A, domain 3"/>
    <property type="match status" value="1"/>
</dbReference>
<protein>
    <submittedName>
        <fullName evidence="1">Deoxyribodipyrimidine photolyase</fullName>
    </submittedName>
</protein>
<dbReference type="EMBL" id="LPXO01000006">
    <property type="protein sequence ID" value="KUF10575.1"/>
    <property type="molecule type" value="Genomic_DNA"/>
</dbReference>